<organism evidence="1">
    <name type="scientific">Anguilla anguilla</name>
    <name type="common">European freshwater eel</name>
    <name type="synonym">Muraena anguilla</name>
    <dbReference type="NCBI Taxonomy" id="7936"/>
    <lineage>
        <taxon>Eukaryota</taxon>
        <taxon>Metazoa</taxon>
        <taxon>Chordata</taxon>
        <taxon>Craniata</taxon>
        <taxon>Vertebrata</taxon>
        <taxon>Euteleostomi</taxon>
        <taxon>Actinopterygii</taxon>
        <taxon>Neopterygii</taxon>
        <taxon>Teleostei</taxon>
        <taxon>Anguilliformes</taxon>
        <taxon>Anguillidae</taxon>
        <taxon>Anguilla</taxon>
    </lineage>
</organism>
<name>A0A0E9R0E5_ANGAN</name>
<proteinExistence type="predicted"/>
<accession>A0A0E9R0E5</accession>
<dbReference type="EMBL" id="GBXM01086627">
    <property type="protein sequence ID" value="JAH21950.1"/>
    <property type="molecule type" value="Transcribed_RNA"/>
</dbReference>
<evidence type="ECO:0000313" key="1">
    <source>
        <dbReference type="EMBL" id="JAH21950.1"/>
    </source>
</evidence>
<protein>
    <submittedName>
        <fullName evidence="1">Uncharacterized protein</fullName>
    </submittedName>
</protein>
<sequence length="24" mass="2715">MVCRVLSTVLKLKQVKINSQNQGQ</sequence>
<reference evidence="1" key="2">
    <citation type="journal article" date="2015" name="Fish Shellfish Immunol.">
        <title>Early steps in the European eel (Anguilla anguilla)-Vibrio vulnificus interaction in the gills: Role of the RtxA13 toxin.</title>
        <authorList>
            <person name="Callol A."/>
            <person name="Pajuelo D."/>
            <person name="Ebbesson L."/>
            <person name="Teles M."/>
            <person name="MacKenzie S."/>
            <person name="Amaro C."/>
        </authorList>
    </citation>
    <scope>NUCLEOTIDE SEQUENCE</scope>
</reference>
<reference evidence="1" key="1">
    <citation type="submission" date="2014-11" db="EMBL/GenBank/DDBJ databases">
        <authorList>
            <person name="Amaro Gonzalez C."/>
        </authorList>
    </citation>
    <scope>NUCLEOTIDE SEQUENCE</scope>
</reference>
<dbReference type="AlphaFoldDB" id="A0A0E9R0E5"/>